<dbReference type="Proteomes" id="UP001239215">
    <property type="component" value="Unassembled WGS sequence"/>
</dbReference>
<evidence type="ECO:0000313" key="3">
    <source>
        <dbReference type="Proteomes" id="UP001239215"/>
    </source>
</evidence>
<proteinExistence type="predicted"/>
<feature type="compositionally biased region" description="Basic and acidic residues" evidence="1">
    <location>
        <begin position="45"/>
        <end position="64"/>
    </location>
</feature>
<feature type="region of interest" description="Disordered" evidence="1">
    <location>
        <begin position="14"/>
        <end position="64"/>
    </location>
</feature>
<dbReference type="EMBL" id="JAUTAN010000001">
    <property type="protein sequence ID" value="MDQ1105599.1"/>
    <property type="molecule type" value="Genomic_DNA"/>
</dbReference>
<sequence>MYEDARPCQVCGSAVRLGPHRPDPDDRTTPVGPRDGVVGGADPTVDDRVCTNDACPTHEGHGEP</sequence>
<accession>A0AAJ1U1E5</accession>
<dbReference type="RefSeq" id="WP_307201985.1">
    <property type="nucleotide sequence ID" value="NZ_JAUTAN010000001.1"/>
</dbReference>
<dbReference type="AlphaFoldDB" id="A0AAJ1U1E5"/>
<protein>
    <submittedName>
        <fullName evidence="2">Uncharacterized protein</fullName>
    </submittedName>
</protein>
<name>A0AAJ1U1E5_9ACTN</name>
<reference evidence="2" key="1">
    <citation type="submission" date="2023-07" db="EMBL/GenBank/DDBJ databases">
        <title>Functional and genomic diversity of the sorghum phyllosphere microbiome.</title>
        <authorList>
            <person name="Shade A."/>
        </authorList>
    </citation>
    <scope>NUCLEOTIDE SEQUENCE</scope>
    <source>
        <strain evidence="2">SORGH_AS_1067</strain>
    </source>
</reference>
<evidence type="ECO:0000313" key="2">
    <source>
        <dbReference type="EMBL" id="MDQ1105599.1"/>
    </source>
</evidence>
<comment type="caution">
    <text evidence="2">The sequence shown here is derived from an EMBL/GenBank/DDBJ whole genome shotgun (WGS) entry which is preliminary data.</text>
</comment>
<organism evidence="2 3">
    <name type="scientific">Nocardioides zeae</name>
    <dbReference type="NCBI Taxonomy" id="1457234"/>
    <lineage>
        <taxon>Bacteria</taxon>
        <taxon>Bacillati</taxon>
        <taxon>Actinomycetota</taxon>
        <taxon>Actinomycetes</taxon>
        <taxon>Propionibacteriales</taxon>
        <taxon>Nocardioidaceae</taxon>
        <taxon>Nocardioides</taxon>
    </lineage>
</organism>
<gene>
    <name evidence="2" type="ORF">QE405_002883</name>
</gene>
<evidence type="ECO:0000256" key="1">
    <source>
        <dbReference type="SAM" id="MobiDB-lite"/>
    </source>
</evidence>